<gene>
    <name evidence="1" type="ORF">Heshes_26290</name>
    <name evidence="2" type="ORF">SAMN04489725_1336</name>
</gene>
<dbReference type="EMBL" id="FNOJ01000033">
    <property type="protein sequence ID" value="SDX02997.1"/>
    <property type="molecule type" value="Genomic_DNA"/>
</dbReference>
<dbReference type="Proteomes" id="UP000182589">
    <property type="component" value="Unassembled WGS sequence"/>
</dbReference>
<dbReference type="RefSeq" id="WP_040289962.1">
    <property type="nucleotide sequence ID" value="NZ_BSRA01000021.1"/>
</dbReference>
<accession>A0A1H2YCV5</accession>
<reference evidence="3" key="2">
    <citation type="submission" date="2016-10" db="EMBL/GenBank/DDBJ databases">
        <authorList>
            <person name="Varghese N."/>
        </authorList>
    </citation>
    <scope>NUCLEOTIDE SEQUENCE [LARGE SCALE GENOMIC DNA]</scope>
    <source>
        <strain evidence="3">DSM 12489</strain>
    </source>
</reference>
<sequence>MQWSEVRKLFPDQYVFVEDLKSKIEGGKLYVEEVALIRPLLDSRETLEALKESKDNRFIYHTSNEKVVMDVVMKPMVRAVRS</sequence>
<dbReference type="STRING" id="89784.SAMN04489725_1336"/>
<evidence type="ECO:0000313" key="3">
    <source>
        <dbReference type="Proteomes" id="UP000182589"/>
    </source>
</evidence>
<proteinExistence type="predicted"/>
<organism evidence="2 3">
    <name type="scientific">Alicyclobacillus hesperidum</name>
    <dbReference type="NCBI Taxonomy" id="89784"/>
    <lineage>
        <taxon>Bacteria</taxon>
        <taxon>Bacillati</taxon>
        <taxon>Bacillota</taxon>
        <taxon>Bacilli</taxon>
        <taxon>Bacillales</taxon>
        <taxon>Alicyclobacillaceae</taxon>
        <taxon>Alicyclobacillus</taxon>
    </lineage>
</organism>
<name>A0A1H2YCV5_9BACL</name>
<reference evidence="1" key="3">
    <citation type="submission" date="2023-02" db="EMBL/GenBank/DDBJ databases">
        <title>Proposal of a novel subspecies: Alicyclobacillus hesperidum subspecies aegle.</title>
        <authorList>
            <person name="Goto K."/>
            <person name="Fujii T."/>
            <person name="Yasui K."/>
            <person name="Mochida K."/>
            <person name="Kato-Tanaka Y."/>
            <person name="Morohoshi S."/>
            <person name="An S.Y."/>
            <person name="Kasai H."/>
            <person name="Yokota A."/>
        </authorList>
    </citation>
    <scope>NUCLEOTIDE SEQUENCE</scope>
    <source>
        <strain evidence="1">DSM 12766</strain>
    </source>
</reference>
<evidence type="ECO:0000313" key="2">
    <source>
        <dbReference type="EMBL" id="SDX02997.1"/>
    </source>
</evidence>
<dbReference type="Proteomes" id="UP001157137">
    <property type="component" value="Unassembled WGS sequence"/>
</dbReference>
<dbReference type="AlphaFoldDB" id="A0A1H2YCV5"/>
<reference evidence="2" key="1">
    <citation type="submission" date="2016-10" db="EMBL/GenBank/DDBJ databases">
        <authorList>
            <person name="de Groot N.N."/>
        </authorList>
    </citation>
    <scope>NUCLEOTIDE SEQUENCE [LARGE SCALE GENOMIC DNA]</scope>
    <source>
        <strain evidence="2">DSM 12489</strain>
    </source>
</reference>
<dbReference type="EMBL" id="BSRA01000021">
    <property type="protein sequence ID" value="GLV14944.1"/>
    <property type="molecule type" value="Genomic_DNA"/>
</dbReference>
<protein>
    <submittedName>
        <fullName evidence="2">Uncharacterized protein</fullName>
    </submittedName>
</protein>
<keyword evidence="3" id="KW-1185">Reference proteome</keyword>
<evidence type="ECO:0000313" key="1">
    <source>
        <dbReference type="EMBL" id="GLV14944.1"/>
    </source>
</evidence>